<dbReference type="SUPFAM" id="SSF52343">
    <property type="entry name" value="Ferredoxin reductase-like, C-terminal NADP-linked domain"/>
    <property type="match status" value="1"/>
</dbReference>
<dbReference type="PANTHER" id="PTHR19370">
    <property type="entry name" value="NADH-CYTOCHROME B5 REDUCTASE"/>
    <property type="match status" value="1"/>
</dbReference>
<dbReference type="InterPro" id="IPR008333">
    <property type="entry name" value="Cbr1-like_FAD-bd_dom"/>
</dbReference>
<feature type="binding site" evidence="5">
    <location>
        <position position="122"/>
    </location>
    <ligand>
        <name>FAD</name>
        <dbReference type="ChEBI" id="CHEBI:57692"/>
    </ligand>
</feature>
<feature type="domain" description="FAD-binding FR-type" evidence="7">
    <location>
        <begin position="70"/>
        <end position="180"/>
    </location>
</feature>
<dbReference type="GO" id="GO:0071949">
    <property type="term" value="F:FAD binding"/>
    <property type="evidence" value="ECO:0007669"/>
    <property type="project" value="TreeGrafter"/>
</dbReference>
<accession>A0AA39LUI9</accession>
<dbReference type="InterPro" id="IPR001433">
    <property type="entry name" value="OxRdtase_FAD/NAD-bd"/>
</dbReference>
<evidence type="ECO:0000313" key="9">
    <source>
        <dbReference type="Proteomes" id="UP001175271"/>
    </source>
</evidence>
<dbReference type="Pfam" id="PF00175">
    <property type="entry name" value="NAD_binding_1"/>
    <property type="match status" value="1"/>
</dbReference>
<protein>
    <recommendedName>
        <fullName evidence="7">FAD-binding FR-type domain-containing protein</fullName>
    </recommendedName>
</protein>
<comment type="caution">
    <text evidence="8">The sequence shown here is derived from an EMBL/GenBank/DDBJ whole genome shotgun (WGS) entry which is preliminary data.</text>
</comment>
<evidence type="ECO:0000256" key="2">
    <source>
        <dbReference type="ARBA" id="ARBA00022630"/>
    </source>
</evidence>
<keyword evidence="4" id="KW-0560">Oxidoreductase</keyword>
<dbReference type="EMBL" id="JAUCMV010000003">
    <property type="protein sequence ID" value="KAK0409820.1"/>
    <property type="molecule type" value="Genomic_DNA"/>
</dbReference>
<gene>
    <name evidence="8" type="ORF">QR680_004780</name>
</gene>
<feature type="binding site" evidence="5">
    <location>
        <position position="218"/>
    </location>
    <ligand>
        <name>FAD</name>
        <dbReference type="ChEBI" id="CHEBI:57692"/>
    </ligand>
</feature>
<keyword evidence="6" id="KW-0812">Transmembrane</keyword>
<dbReference type="CDD" id="cd06183">
    <property type="entry name" value="cyt_b5_reduct_like"/>
    <property type="match status" value="1"/>
</dbReference>
<dbReference type="Gene3D" id="3.40.50.80">
    <property type="entry name" value="Nucleotide-binding domain of ferredoxin-NADP reductase (FNR) module"/>
    <property type="match status" value="1"/>
</dbReference>
<reference evidence="8" key="1">
    <citation type="submission" date="2023-06" db="EMBL/GenBank/DDBJ databases">
        <title>Genomic analysis of the entomopathogenic nematode Steinernema hermaphroditum.</title>
        <authorList>
            <person name="Schwarz E.M."/>
            <person name="Heppert J.K."/>
            <person name="Baniya A."/>
            <person name="Schwartz H.T."/>
            <person name="Tan C.-H."/>
            <person name="Antoshechkin I."/>
            <person name="Sternberg P.W."/>
            <person name="Goodrich-Blair H."/>
            <person name="Dillman A.R."/>
        </authorList>
    </citation>
    <scope>NUCLEOTIDE SEQUENCE</scope>
    <source>
        <strain evidence="8">PS9179</strain>
        <tissue evidence="8">Whole animal</tissue>
    </source>
</reference>
<dbReference type="PRINTS" id="PR00406">
    <property type="entry name" value="CYTB5RDTASE"/>
</dbReference>
<keyword evidence="9" id="KW-1185">Reference proteome</keyword>
<dbReference type="InterPro" id="IPR039261">
    <property type="entry name" value="FNR_nucleotide-bd"/>
</dbReference>
<feature type="binding site" evidence="5">
    <location>
        <position position="156"/>
    </location>
    <ligand>
        <name>FAD</name>
        <dbReference type="ChEBI" id="CHEBI:57692"/>
    </ligand>
</feature>
<feature type="binding site" evidence="5">
    <location>
        <position position="141"/>
    </location>
    <ligand>
        <name>FAD</name>
        <dbReference type="ChEBI" id="CHEBI:57692"/>
    </ligand>
</feature>
<evidence type="ECO:0000256" key="3">
    <source>
        <dbReference type="ARBA" id="ARBA00022827"/>
    </source>
</evidence>
<sequence>MDAKTGIASAALGVVVGVAIATLAATSLRKLRCNEKKKVKQPCASVQKPSPSTACSSFAEGKKCLLKDPTTKHEIRFVKKKALTPDTKVFRFKLPNSDEILGCPVGKYVIFTAIIDGQVRTRPYTPISQVTEKGYVEFVIKIYYPNADFPRGGIFSQYLDSLKKDDLVSINGPQGMFEYGGEGRVIAAVSGESSSTGQKMRETRYSCLGMVTGGSGITPMYQIIKAVLTNPKDTTKIVLLYTSRDDKNIILKRELDTFQERYDDRFTVHYVVNNAAKDSTLIEGPITEDLIKEKMPAAADDVAAFISGPPEMVNFVCVPGIDGAGYHQDHTYIFWYR</sequence>
<evidence type="ECO:0000256" key="6">
    <source>
        <dbReference type="SAM" id="Phobius"/>
    </source>
</evidence>
<keyword evidence="6" id="KW-1133">Transmembrane helix</keyword>
<feature type="binding site" evidence="5">
    <location>
        <position position="123"/>
    </location>
    <ligand>
        <name>FAD</name>
        <dbReference type="ChEBI" id="CHEBI:57692"/>
    </ligand>
</feature>
<dbReference type="PANTHER" id="PTHR19370:SF185">
    <property type="entry name" value="NADH-CYTOCHROME B5 REDUCTASE"/>
    <property type="match status" value="1"/>
</dbReference>
<dbReference type="FunFam" id="2.40.30.10:FF:000021">
    <property type="entry name" value="NADH-cytochrome b5 reductase"/>
    <property type="match status" value="1"/>
</dbReference>
<keyword evidence="3 5" id="KW-0274">FAD</keyword>
<evidence type="ECO:0000259" key="7">
    <source>
        <dbReference type="PROSITE" id="PS51384"/>
    </source>
</evidence>
<evidence type="ECO:0000256" key="1">
    <source>
        <dbReference type="ARBA" id="ARBA00001974"/>
    </source>
</evidence>
<feature type="transmembrane region" description="Helical" evidence="6">
    <location>
        <begin position="6"/>
        <end position="28"/>
    </location>
</feature>
<evidence type="ECO:0000313" key="8">
    <source>
        <dbReference type="EMBL" id="KAK0409820.1"/>
    </source>
</evidence>
<dbReference type="InterPro" id="IPR017938">
    <property type="entry name" value="Riboflavin_synthase-like_b-brl"/>
</dbReference>
<dbReference type="AlphaFoldDB" id="A0AA39LUI9"/>
<dbReference type="Gene3D" id="2.40.30.10">
    <property type="entry name" value="Translation factors"/>
    <property type="match status" value="1"/>
</dbReference>
<dbReference type="InterPro" id="IPR017927">
    <property type="entry name" value="FAD-bd_FR_type"/>
</dbReference>
<comment type="cofactor">
    <cofactor evidence="1 5">
        <name>FAD</name>
        <dbReference type="ChEBI" id="CHEBI:57692"/>
    </cofactor>
</comment>
<keyword evidence="6" id="KW-0472">Membrane</keyword>
<dbReference type="GO" id="GO:0016491">
    <property type="term" value="F:oxidoreductase activity"/>
    <property type="evidence" value="ECO:0007669"/>
    <property type="project" value="UniProtKB-KW"/>
</dbReference>
<dbReference type="SUPFAM" id="SSF63380">
    <property type="entry name" value="Riboflavin synthase domain-like"/>
    <property type="match status" value="1"/>
</dbReference>
<name>A0AA39LUI9_9BILA</name>
<feature type="binding site" evidence="5">
    <location>
        <position position="124"/>
    </location>
    <ligand>
        <name>FAD</name>
        <dbReference type="ChEBI" id="CHEBI:57692"/>
    </ligand>
</feature>
<dbReference type="PROSITE" id="PS51384">
    <property type="entry name" value="FAD_FR"/>
    <property type="match status" value="1"/>
</dbReference>
<proteinExistence type="predicted"/>
<keyword evidence="2 5" id="KW-0285">Flavoprotein</keyword>
<dbReference type="Pfam" id="PF00970">
    <property type="entry name" value="FAD_binding_6"/>
    <property type="match status" value="1"/>
</dbReference>
<feature type="binding site" evidence="5">
    <location>
        <position position="139"/>
    </location>
    <ligand>
        <name>FAD</name>
        <dbReference type="ChEBI" id="CHEBI:57692"/>
    </ligand>
</feature>
<evidence type="ECO:0000256" key="4">
    <source>
        <dbReference type="ARBA" id="ARBA00023002"/>
    </source>
</evidence>
<organism evidence="8 9">
    <name type="scientific">Steinernema hermaphroditum</name>
    <dbReference type="NCBI Taxonomy" id="289476"/>
    <lineage>
        <taxon>Eukaryota</taxon>
        <taxon>Metazoa</taxon>
        <taxon>Ecdysozoa</taxon>
        <taxon>Nematoda</taxon>
        <taxon>Chromadorea</taxon>
        <taxon>Rhabditida</taxon>
        <taxon>Tylenchina</taxon>
        <taxon>Panagrolaimomorpha</taxon>
        <taxon>Strongyloidoidea</taxon>
        <taxon>Steinernematidae</taxon>
        <taxon>Steinernema</taxon>
    </lineage>
</organism>
<dbReference type="InterPro" id="IPR001834">
    <property type="entry name" value="CBR-like"/>
</dbReference>
<evidence type="ECO:0000256" key="5">
    <source>
        <dbReference type="PIRSR" id="PIRSR601834-1"/>
    </source>
</evidence>
<dbReference type="Proteomes" id="UP001175271">
    <property type="component" value="Unassembled WGS sequence"/>
</dbReference>